<dbReference type="InterPro" id="IPR014016">
    <property type="entry name" value="UvrD-like_ATP-bd"/>
</dbReference>
<dbReference type="InterPro" id="IPR014017">
    <property type="entry name" value="DNA_helicase_UvrD-like_C"/>
</dbReference>
<evidence type="ECO:0000256" key="10">
    <source>
        <dbReference type="ARBA" id="ARBA00023235"/>
    </source>
</evidence>
<dbReference type="GO" id="GO:0016887">
    <property type="term" value="F:ATP hydrolysis activity"/>
    <property type="evidence" value="ECO:0007669"/>
    <property type="project" value="RHEA"/>
</dbReference>
<evidence type="ECO:0000256" key="14">
    <source>
        <dbReference type="PROSITE-ProRule" id="PRU00560"/>
    </source>
</evidence>
<dbReference type="CDD" id="cd17932">
    <property type="entry name" value="DEXQc_UvrD"/>
    <property type="match status" value="1"/>
</dbReference>
<dbReference type="EC" id="5.6.2.4" evidence="12"/>
<evidence type="ECO:0000259" key="17">
    <source>
        <dbReference type="PROSITE" id="PS51217"/>
    </source>
</evidence>
<evidence type="ECO:0000256" key="4">
    <source>
        <dbReference type="ARBA" id="ARBA00022763"/>
    </source>
</evidence>
<evidence type="ECO:0000256" key="11">
    <source>
        <dbReference type="ARBA" id="ARBA00034617"/>
    </source>
</evidence>
<proteinExistence type="inferred from homology"/>
<evidence type="ECO:0000259" key="16">
    <source>
        <dbReference type="PROSITE" id="PS51198"/>
    </source>
</evidence>
<evidence type="ECO:0000256" key="12">
    <source>
        <dbReference type="ARBA" id="ARBA00034808"/>
    </source>
</evidence>
<protein>
    <recommendedName>
        <fullName evidence="12">DNA 3'-5' helicase</fullName>
        <ecNumber evidence="12">5.6.2.4</ecNumber>
    </recommendedName>
</protein>
<dbReference type="GO" id="GO:0005524">
    <property type="term" value="F:ATP binding"/>
    <property type="evidence" value="ECO:0007669"/>
    <property type="project" value="UniProtKB-UniRule"/>
</dbReference>
<dbReference type="InterPro" id="IPR044876">
    <property type="entry name" value="HRDC_dom_sf"/>
</dbReference>
<dbReference type="FunFam" id="3.40.50.300:FF:001181">
    <property type="entry name" value="DNA helicase"/>
    <property type="match status" value="1"/>
</dbReference>
<sequence length="707" mass="78557">MTEYDNPPAVDLLAGLDAEQRQAAETLSGPLCILAGAGTGKTRAITHRIAHGVHTGIYNPTSVLALTFTTRAAAEMRTRLRQLGASGVQTRTFHAAALRQLQYFWPQAIGGSLPNLVEHKAPLIAEAARRLRISSDRAMVRDLAAEIEWAKVSMHTPESYAKIASSRDLPNGLEAVSMARIFQTYEELKDDRSVIDFEDVLLLTIAILEDNEKVAANVRQQYRHFVVDEYQDVSPLQQRLLDLWLGQRNELCVVGDASQTIYSFTGARPDFLLNFSARFPEAKVVKLVRDYRSTPEVVNLANKVLANRRIESQVPDRNVTWPEPLELIAQRDHGPAPEFFEATDDENEAEEVAQRIKKLLKNDQDISEIAILYRTNGQSQAFEQALTAYSIPYVMRGAERFFSRREVKEGMLALRAGLSVAEDTPVAQMVRDILSSHGYSVNAPSGGTGAVRQRWESMSALVRLADEVVALKKQQEIDATLHDVVKELEDRAAIQHAPTLDGVTLASFHAAKGLEWDVVFLVGLNEGLVPISYAKDQAGFDEERRLLYVGITRARMHLFLSWSLARTPGGRAHRYPSRFLDGIKSVRQASSRQPAAYRKREQKVTPAVCTTCGSFLTSAKERKLKRCASCPAAYDEALFENLREWRSEIAQSNAVPAFVIFTDATLMAIAEHQPDSVQGLSKIPGVGRSKLERYGEAVLAVVGEHRA</sequence>
<dbReference type="PANTHER" id="PTHR11070">
    <property type="entry name" value="UVRD / RECB / PCRA DNA HELICASE FAMILY MEMBER"/>
    <property type="match status" value="1"/>
</dbReference>
<reference evidence="18 19" key="1">
    <citation type="journal article" date="2017" name="Elife">
        <title>Extensive horizontal gene transfer in cheese-associated bacteria.</title>
        <authorList>
            <person name="Bonham K.S."/>
            <person name="Wolfe B.E."/>
            <person name="Dutton R.J."/>
        </authorList>
    </citation>
    <scope>NUCLEOTIDE SEQUENCE [LARGE SCALE GENOMIC DNA]</scope>
    <source>
        <strain evidence="18 19">JB182</strain>
    </source>
</reference>
<keyword evidence="5 14" id="KW-0378">Hydrolase</keyword>
<comment type="catalytic activity">
    <reaction evidence="13">
        <text>ATP + H2O = ADP + phosphate + H(+)</text>
        <dbReference type="Rhea" id="RHEA:13065"/>
        <dbReference type="ChEBI" id="CHEBI:15377"/>
        <dbReference type="ChEBI" id="CHEBI:15378"/>
        <dbReference type="ChEBI" id="CHEBI:30616"/>
        <dbReference type="ChEBI" id="CHEBI:43474"/>
        <dbReference type="ChEBI" id="CHEBI:456216"/>
        <dbReference type="EC" id="5.6.2.4"/>
    </reaction>
</comment>
<dbReference type="Gene3D" id="1.10.150.80">
    <property type="entry name" value="HRDC domain"/>
    <property type="match status" value="1"/>
</dbReference>
<keyword evidence="8" id="KW-0238">DNA-binding</keyword>
<evidence type="ECO:0000256" key="3">
    <source>
        <dbReference type="ARBA" id="ARBA00022741"/>
    </source>
</evidence>
<dbReference type="InterPro" id="IPR027417">
    <property type="entry name" value="P-loop_NTPase"/>
</dbReference>
<gene>
    <name evidence="18" type="ORF">CIK84_02600</name>
</gene>
<accession>A0A2N7S309</accession>
<keyword evidence="3 14" id="KW-0547">Nucleotide-binding</keyword>
<comment type="catalytic activity">
    <reaction evidence="11">
        <text>Couples ATP hydrolysis with the unwinding of duplex DNA by translocating in the 3'-5' direction.</text>
        <dbReference type="EC" id="5.6.2.4"/>
    </reaction>
</comment>
<evidence type="ECO:0000256" key="8">
    <source>
        <dbReference type="ARBA" id="ARBA00023125"/>
    </source>
</evidence>
<dbReference type="Gene3D" id="3.40.50.300">
    <property type="entry name" value="P-loop containing nucleotide triphosphate hydrolases"/>
    <property type="match status" value="3"/>
</dbReference>
<dbReference type="InterPro" id="IPR010997">
    <property type="entry name" value="HRDC-like_sf"/>
</dbReference>
<dbReference type="SUPFAM" id="SSF47819">
    <property type="entry name" value="HRDC-like"/>
    <property type="match status" value="1"/>
</dbReference>
<dbReference type="EMBL" id="PNQX01000001">
    <property type="protein sequence ID" value="PMQ20520.1"/>
    <property type="molecule type" value="Genomic_DNA"/>
</dbReference>
<keyword evidence="10" id="KW-0413">Isomerase</keyword>
<dbReference type="AlphaFoldDB" id="A0A2N7S309"/>
<dbReference type="SMART" id="SM00341">
    <property type="entry name" value="HRDC"/>
    <property type="match status" value="1"/>
</dbReference>
<dbReference type="PROSITE" id="PS51198">
    <property type="entry name" value="UVRD_HELICASE_ATP_BIND"/>
    <property type="match status" value="1"/>
</dbReference>
<comment type="cofactor">
    <cofactor evidence="1">
        <name>Mg(2+)</name>
        <dbReference type="ChEBI" id="CHEBI:18420"/>
    </cofactor>
</comment>
<dbReference type="PROSITE" id="PS51217">
    <property type="entry name" value="UVRD_HELICASE_CTER"/>
    <property type="match status" value="1"/>
</dbReference>
<feature type="binding site" evidence="14">
    <location>
        <begin position="35"/>
        <end position="42"/>
    </location>
    <ligand>
        <name>ATP</name>
        <dbReference type="ChEBI" id="CHEBI:30616"/>
    </ligand>
</feature>
<feature type="domain" description="UvrD-like helicase ATP-binding" evidence="16">
    <location>
        <begin position="14"/>
        <end position="294"/>
    </location>
</feature>
<evidence type="ECO:0000256" key="2">
    <source>
        <dbReference type="ARBA" id="ARBA00009922"/>
    </source>
</evidence>
<dbReference type="InterPro" id="IPR000212">
    <property type="entry name" value="DNA_helicase_UvrD/REP"/>
</dbReference>
<dbReference type="GO" id="GO:0033202">
    <property type="term" value="C:DNA helicase complex"/>
    <property type="evidence" value="ECO:0007669"/>
    <property type="project" value="TreeGrafter"/>
</dbReference>
<dbReference type="SUPFAM" id="SSF52540">
    <property type="entry name" value="P-loop containing nucleoside triphosphate hydrolases"/>
    <property type="match status" value="1"/>
</dbReference>
<dbReference type="Gene3D" id="1.10.10.160">
    <property type="match status" value="1"/>
</dbReference>
<feature type="domain" description="UvrD-like helicase C-terminal" evidence="17">
    <location>
        <begin position="295"/>
        <end position="556"/>
    </location>
</feature>
<organism evidence="18 19">
    <name type="scientific">Glutamicibacter arilaitensis</name>
    <dbReference type="NCBI Taxonomy" id="256701"/>
    <lineage>
        <taxon>Bacteria</taxon>
        <taxon>Bacillati</taxon>
        <taxon>Actinomycetota</taxon>
        <taxon>Actinomycetes</taxon>
        <taxon>Micrococcales</taxon>
        <taxon>Micrococcaceae</taxon>
        <taxon>Glutamicibacter</taxon>
    </lineage>
</organism>
<dbReference type="GO" id="GO:0003677">
    <property type="term" value="F:DNA binding"/>
    <property type="evidence" value="ECO:0007669"/>
    <property type="project" value="UniProtKB-KW"/>
</dbReference>
<dbReference type="FunFam" id="1.10.150.80:FF:000002">
    <property type="entry name" value="ATP-dependent DNA helicase RecQ"/>
    <property type="match status" value="1"/>
</dbReference>
<dbReference type="PANTHER" id="PTHR11070:SF69">
    <property type="entry name" value="ATP-DEPENDENT DNA HELICASE UVRD2"/>
    <property type="match status" value="1"/>
</dbReference>
<keyword evidence="9" id="KW-0234">DNA repair</keyword>
<evidence type="ECO:0000313" key="19">
    <source>
        <dbReference type="Proteomes" id="UP000235739"/>
    </source>
</evidence>
<evidence type="ECO:0000256" key="13">
    <source>
        <dbReference type="ARBA" id="ARBA00048988"/>
    </source>
</evidence>
<dbReference type="Pfam" id="PF00580">
    <property type="entry name" value="UvrD-helicase"/>
    <property type="match status" value="1"/>
</dbReference>
<name>A0A2N7S309_9MICC</name>
<dbReference type="GO" id="GO:0043138">
    <property type="term" value="F:3'-5' DNA helicase activity"/>
    <property type="evidence" value="ECO:0007669"/>
    <property type="project" value="UniProtKB-EC"/>
</dbReference>
<dbReference type="InterPro" id="IPR002121">
    <property type="entry name" value="HRDC_dom"/>
</dbReference>
<dbReference type="Pfam" id="PF00570">
    <property type="entry name" value="HRDC"/>
    <property type="match status" value="1"/>
</dbReference>
<evidence type="ECO:0000256" key="7">
    <source>
        <dbReference type="ARBA" id="ARBA00022840"/>
    </source>
</evidence>
<comment type="similarity">
    <text evidence="2">Belongs to the helicase family. UvrD subfamily.</text>
</comment>
<feature type="domain" description="HRDC" evidence="15">
    <location>
        <begin position="632"/>
        <end position="707"/>
    </location>
</feature>
<evidence type="ECO:0000256" key="1">
    <source>
        <dbReference type="ARBA" id="ARBA00001946"/>
    </source>
</evidence>
<comment type="caution">
    <text evidence="18">The sequence shown here is derived from an EMBL/GenBank/DDBJ whole genome shotgun (WGS) entry which is preliminary data.</text>
</comment>
<evidence type="ECO:0000259" key="15">
    <source>
        <dbReference type="PROSITE" id="PS50967"/>
    </source>
</evidence>
<evidence type="ECO:0000256" key="9">
    <source>
        <dbReference type="ARBA" id="ARBA00023204"/>
    </source>
</evidence>
<dbReference type="GO" id="GO:0000725">
    <property type="term" value="P:recombinational repair"/>
    <property type="evidence" value="ECO:0007669"/>
    <property type="project" value="TreeGrafter"/>
</dbReference>
<keyword evidence="7 14" id="KW-0067">ATP-binding</keyword>
<evidence type="ECO:0000256" key="5">
    <source>
        <dbReference type="ARBA" id="ARBA00022801"/>
    </source>
</evidence>
<evidence type="ECO:0000313" key="18">
    <source>
        <dbReference type="EMBL" id="PMQ20520.1"/>
    </source>
</evidence>
<dbReference type="Pfam" id="PF13361">
    <property type="entry name" value="UvrD_C"/>
    <property type="match status" value="2"/>
</dbReference>
<keyword evidence="6 14" id="KW-0347">Helicase</keyword>
<dbReference type="PROSITE" id="PS50967">
    <property type="entry name" value="HRDC"/>
    <property type="match status" value="1"/>
</dbReference>
<dbReference type="CDD" id="cd18807">
    <property type="entry name" value="SF1_C_UvrD"/>
    <property type="match status" value="1"/>
</dbReference>
<dbReference type="Proteomes" id="UP000235739">
    <property type="component" value="Unassembled WGS sequence"/>
</dbReference>
<dbReference type="GO" id="GO:0005829">
    <property type="term" value="C:cytosol"/>
    <property type="evidence" value="ECO:0007669"/>
    <property type="project" value="TreeGrafter"/>
</dbReference>
<evidence type="ECO:0000256" key="6">
    <source>
        <dbReference type="ARBA" id="ARBA00022806"/>
    </source>
</evidence>
<dbReference type="InterPro" id="IPR013986">
    <property type="entry name" value="DExx_box_DNA_helicase_dom_sf"/>
</dbReference>
<keyword evidence="4" id="KW-0227">DNA damage</keyword>
<dbReference type="RefSeq" id="WP_102597425.1">
    <property type="nucleotide sequence ID" value="NZ_JBQDNZ010000007.1"/>
</dbReference>